<protein>
    <submittedName>
        <fullName evidence="1">Uncharacterized protein</fullName>
    </submittedName>
</protein>
<accession>A0ABS6EL67</accession>
<gene>
    <name evidence="1" type="ORF">KQI86_16660</name>
</gene>
<reference evidence="1 2" key="1">
    <citation type="submission" date="2021-06" db="EMBL/GenBank/DDBJ databases">
        <authorList>
            <person name="Sun Q."/>
            <person name="Li D."/>
        </authorList>
    </citation>
    <scope>NUCLEOTIDE SEQUENCE [LARGE SCALE GENOMIC DNA]</scope>
    <source>
        <strain evidence="1 2">MSJ-11</strain>
    </source>
</reference>
<sequence length="83" mass="9783">MLQYDGESNEPKINNIEKGFNLKVIDFRKNLSDVIDNCNLPAIVIRMVLQEFTQEVNIQTQQIIQREQNEYNKLKDKDVNNTK</sequence>
<keyword evidence="2" id="KW-1185">Reference proteome</keyword>
<dbReference type="Proteomes" id="UP000726170">
    <property type="component" value="Unassembled WGS sequence"/>
</dbReference>
<evidence type="ECO:0000313" key="2">
    <source>
        <dbReference type="Proteomes" id="UP000726170"/>
    </source>
</evidence>
<evidence type="ECO:0000313" key="1">
    <source>
        <dbReference type="EMBL" id="MBU5485954.1"/>
    </source>
</evidence>
<dbReference type="RefSeq" id="WP_216440551.1">
    <property type="nucleotide sequence ID" value="NZ_JAHLQF010000004.1"/>
</dbReference>
<proteinExistence type="predicted"/>
<dbReference type="EMBL" id="JAHLQF010000004">
    <property type="protein sequence ID" value="MBU5485954.1"/>
    <property type="molecule type" value="Genomic_DNA"/>
</dbReference>
<organism evidence="1 2">
    <name type="scientific">Clostridium mobile</name>
    <dbReference type="NCBI Taxonomy" id="2841512"/>
    <lineage>
        <taxon>Bacteria</taxon>
        <taxon>Bacillati</taxon>
        <taxon>Bacillota</taxon>
        <taxon>Clostridia</taxon>
        <taxon>Eubacteriales</taxon>
        <taxon>Clostridiaceae</taxon>
        <taxon>Clostridium</taxon>
    </lineage>
</organism>
<comment type="caution">
    <text evidence="1">The sequence shown here is derived from an EMBL/GenBank/DDBJ whole genome shotgun (WGS) entry which is preliminary data.</text>
</comment>
<name>A0ABS6EL67_9CLOT</name>